<feature type="region of interest" description="Disordered" evidence="6">
    <location>
        <begin position="318"/>
        <end position="355"/>
    </location>
</feature>
<gene>
    <name evidence="8" type="ORF">ENQ20_05795</name>
</gene>
<comment type="caution">
    <text evidence="8">The sequence shown here is derived from an EMBL/GenBank/DDBJ whole genome shotgun (WGS) entry which is preliminary data.</text>
</comment>
<evidence type="ECO:0000313" key="8">
    <source>
        <dbReference type="EMBL" id="HDX30992.1"/>
    </source>
</evidence>
<accession>A0A7C1FEH8</accession>
<keyword evidence="2" id="KW-1003">Cell membrane</keyword>
<comment type="subcellular location">
    <subcellularLocation>
        <location evidence="1">Cell membrane</location>
        <topology evidence="1">Multi-pass membrane protein</topology>
    </subcellularLocation>
</comment>
<dbReference type="PANTHER" id="PTHR39087">
    <property type="entry name" value="UPF0104 MEMBRANE PROTEIN MJ1595"/>
    <property type="match status" value="1"/>
</dbReference>
<evidence type="ECO:0000256" key="6">
    <source>
        <dbReference type="SAM" id="MobiDB-lite"/>
    </source>
</evidence>
<feature type="transmembrane region" description="Helical" evidence="7">
    <location>
        <begin position="64"/>
        <end position="83"/>
    </location>
</feature>
<dbReference type="InterPro" id="IPR022791">
    <property type="entry name" value="L-PG_synthase/AglD"/>
</dbReference>
<evidence type="ECO:0000256" key="4">
    <source>
        <dbReference type="ARBA" id="ARBA00022989"/>
    </source>
</evidence>
<evidence type="ECO:0000256" key="2">
    <source>
        <dbReference type="ARBA" id="ARBA00022475"/>
    </source>
</evidence>
<dbReference type="EMBL" id="DSMG01000063">
    <property type="protein sequence ID" value="HDX30992.1"/>
    <property type="molecule type" value="Genomic_DNA"/>
</dbReference>
<feature type="transmembrane region" description="Helical" evidence="7">
    <location>
        <begin position="281"/>
        <end position="306"/>
    </location>
</feature>
<evidence type="ECO:0000256" key="7">
    <source>
        <dbReference type="SAM" id="Phobius"/>
    </source>
</evidence>
<dbReference type="NCBIfam" id="TIGR00374">
    <property type="entry name" value="flippase-like domain"/>
    <property type="match status" value="1"/>
</dbReference>
<keyword evidence="3 7" id="KW-0812">Transmembrane</keyword>
<feature type="transmembrane region" description="Helical" evidence="7">
    <location>
        <begin position="142"/>
        <end position="162"/>
    </location>
</feature>
<protein>
    <submittedName>
        <fullName evidence="8">Flippase-like domain-containing protein</fullName>
    </submittedName>
</protein>
<dbReference type="AlphaFoldDB" id="A0A7C1FEH8"/>
<name>A0A7C1FEH8_9CHLR</name>
<evidence type="ECO:0000256" key="1">
    <source>
        <dbReference type="ARBA" id="ARBA00004651"/>
    </source>
</evidence>
<evidence type="ECO:0000256" key="3">
    <source>
        <dbReference type="ARBA" id="ARBA00022692"/>
    </source>
</evidence>
<proteinExistence type="predicted"/>
<dbReference type="Pfam" id="PF03706">
    <property type="entry name" value="LPG_synthase_TM"/>
    <property type="match status" value="1"/>
</dbReference>
<reference evidence="8" key="1">
    <citation type="journal article" date="2020" name="mSystems">
        <title>Genome- and Community-Level Interaction Insights into Carbon Utilization and Element Cycling Functions of Hydrothermarchaeota in Hydrothermal Sediment.</title>
        <authorList>
            <person name="Zhou Z."/>
            <person name="Liu Y."/>
            <person name="Xu W."/>
            <person name="Pan J."/>
            <person name="Luo Z.H."/>
            <person name="Li M."/>
        </authorList>
    </citation>
    <scope>NUCLEOTIDE SEQUENCE [LARGE SCALE GENOMIC DNA]</scope>
    <source>
        <strain evidence="8">SpSt-289</strain>
    </source>
</reference>
<feature type="transmembrane region" description="Helical" evidence="7">
    <location>
        <begin position="207"/>
        <end position="227"/>
    </location>
</feature>
<evidence type="ECO:0000256" key="5">
    <source>
        <dbReference type="ARBA" id="ARBA00023136"/>
    </source>
</evidence>
<organism evidence="8">
    <name type="scientific">Caldilinea aerophila</name>
    <dbReference type="NCBI Taxonomy" id="133453"/>
    <lineage>
        <taxon>Bacteria</taxon>
        <taxon>Bacillati</taxon>
        <taxon>Chloroflexota</taxon>
        <taxon>Caldilineae</taxon>
        <taxon>Caldilineales</taxon>
        <taxon>Caldilineaceae</taxon>
        <taxon>Caldilinea</taxon>
    </lineage>
</organism>
<feature type="transmembrane region" description="Helical" evidence="7">
    <location>
        <begin position="103"/>
        <end position="130"/>
    </location>
</feature>
<keyword evidence="4 7" id="KW-1133">Transmembrane helix</keyword>
<feature type="transmembrane region" description="Helical" evidence="7">
    <location>
        <begin position="239"/>
        <end position="261"/>
    </location>
</feature>
<feature type="transmembrane region" description="Helical" evidence="7">
    <location>
        <begin position="33"/>
        <end position="52"/>
    </location>
</feature>
<dbReference type="GO" id="GO:0005886">
    <property type="term" value="C:plasma membrane"/>
    <property type="evidence" value="ECO:0007669"/>
    <property type="project" value="UniProtKB-SubCell"/>
</dbReference>
<sequence length="355" mass="40089">MALGVFVSALFIYWALPGLHLPTVVEALQTANYGWLFPGIAVYMIGLWVRTWRWQYILRPVKQVSVKTLFPMVCIGYFGNNVFPFRAGELLRSYVLKRRTDIAITTSLATVIIERVTDGLVMLLFVFLALPFAPMPPLFRNAVVIATVLFSLATLLFMWMAIQPERVERFYAILASVVLRGRLRQRVDGLYARFMLGLRSLRHPSDVIMIFFTSVLIWLLETVKYWFVMHAFDFSVSFVVLMLMNGLVNLATTLPAAPGYIGTFDTPGIKTLEAFGVNASIAASYTFTLHAALWAPVTLLGGYYFWREHLRLSDIEAAQRQAEATPPQDGALEQETSTEPSAQKAPAQRREFTLL</sequence>
<keyword evidence="5 7" id="KW-0472">Membrane</keyword>
<dbReference type="PANTHER" id="PTHR39087:SF2">
    <property type="entry name" value="UPF0104 MEMBRANE PROTEIN MJ1595"/>
    <property type="match status" value="1"/>
</dbReference>